<keyword evidence="5 9" id="KW-0067">ATP-binding</keyword>
<dbReference type="InterPro" id="IPR000194">
    <property type="entry name" value="ATPase_F1/V1/A1_a/bsu_nucl-bd"/>
</dbReference>
<dbReference type="GeneID" id="77467929"/>
<accession>A0ABM6U4B4</accession>
<keyword evidence="7 9" id="KW-0805">Transcription regulation</keyword>
<evidence type="ECO:0000256" key="2">
    <source>
        <dbReference type="ARBA" id="ARBA00022741"/>
    </source>
</evidence>
<reference evidence="14" key="1">
    <citation type="journal article" date="2018" name="MSphere">
        <title>Fusobacterium Genomics Using MinION and Illumina Sequencing Enables Genome Completion and Correction.</title>
        <authorList>
            <person name="Todd S.M."/>
            <person name="Settlage R.E."/>
            <person name="Lahmers K.K."/>
            <person name="Slade D.J."/>
        </authorList>
    </citation>
    <scope>NUCLEOTIDE SEQUENCE [LARGE SCALE GENOMIC DNA]</scope>
    <source>
        <strain evidence="14">ATCC 27725</strain>
    </source>
</reference>
<feature type="binding site" evidence="9">
    <location>
        <begin position="171"/>
        <end position="176"/>
    </location>
    <ligand>
        <name>ATP</name>
        <dbReference type="ChEBI" id="CHEBI:30616"/>
    </ligand>
</feature>
<feature type="domain" description="Rho RNA-BD" evidence="12">
    <location>
        <begin position="46"/>
        <end position="116"/>
    </location>
</feature>
<evidence type="ECO:0000256" key="3">
    <source>
        <dbReference type="ARBA" id="ARBA00022801"/>
    </source>
</evidence>
<evidence type="ECO:0000256" key="9">
    <source>
        <dbReference type="HAMAP-Rule" id="MF_01884"/>
    </source>
</evidence>
<organism evidence="13 14">
    <name type="scientific">Fusobacterium varium ATCC 27725</name>
    <dbReference type="NCBI Taxonomy" id="469618"/>
    <lineage>
        <taxon>Bacteria</taxon>
        <taxon>Fusobacteriati</taxon>
        <taxon>Fusobacteriota</taxon>
        <taxon>Fusobacteriia</taxon>
        <taxon>Fusobacteriales</taxon>
        <taxon>Fusobacteriaceae</taxon>
        <taxon>Fusobacterium</taxon>
    </lineage>
</organism>
<dbReference type="SMART" id="SM00382">
    <property type="entry name" value="AAA"/>
    <property type="match status" value="1"/>
</dbReference>
<evidence type="ECO:0000256" key="4">
    <source>
        <dbReference type="ARBA" id="ARBA00022806"/>
    </source>
</evidence>
<dbReference type="SUPFAM" id="SSF52540">
    <property type="entry name" value="P-loop containing nucleoside triphosphate hydrolases"/>
    <property type="match status" value="1"/>
</dbReference>
<dbReference type="HAMAP" id="MF_01884">
    <property type="entry name" value="Rho"/>
    <property type="match status" value="1"/>
</dbReference>
<keyword evidence="3 9" id="KW-0378">Hydrolase</keyword>
<dbReference type="Gene3D" id="2.40.50.140">
    <property type="entry name" value="Nucleic acid-binding proteins"/>
    <property type="match status" value="1"/>
</dbReference>
<dbReference type="Pfam" id="PF07497">
    <property type="entry name" value="Rho_RNA_bind"/>
    <property type="match status" value="1"/>
</dbReference>
<dbReference type="RefSeq" id="WP_005946903.1">
    <property type="nucleotide sequence ID" value="NZ_CP028103.1"/>
</dbReference>
<dbReference type="SUPFAM" id="SSF50249">
    <property type="entry name" value="Nucleic acid-binding proteins"/>
    <property type="match status" value="1"/>
</dbReference>
<dbReference type="InterPro" id="IPR011129">
    <property type="entry name" value="CSD"/>
</dbReference>
<proteinExistence type="inferred from homology"/>
<dbReference type="SMART" id="SM00357">
    <property type="entry name" value="CSP"/>
    <property type="match status" value="1"/>
</dbReference>
<evidence type="ECO:0000256" key="11">
    <source>
        <dbReference type="PROSITE-ProRule" id="PRU01203"/>
    </source>
</evidence>
<evidence type="ECO:0000313" key="13">
    <source>
        <dbReference type="EMBL" id="AVQ31155.1"/>
    </source>
</evidence>
<feature type="binding site" evidence="9">
    <location>
        <position position="202"/>
    </location>
    <ligand>
        <name>ATP</name>
        <dbReference type="ChEBI" id="CHEBI:30616"/>
    </ligand>
</feature>
<comment type="similarity">
    <text evidence="9 11">Belongs to the Rho family.</text>
</comment>
<comment type="function">
    <text evidence="9">Facilitates transcription termination by a mechanism that involves Rho binding to the nascent RNA, activation of Rho's RNA-dependent ATPase activity, and release of the mRNA from the DNA template.</text>
</comment>
<feature type="binding site" evidence="9">
    <location>
        <begin position="159"/>
        <end position="164"/>
    </location>
    <ligand>
        <name>ATP</name>
        <dbReference type="ChEBI" id="CHEBI:30616"/>
    </ligand>
</feature>
<dbReference type="EC" id="3.6.4.-" evidence="9 10"/>
<comment type="caution">
    <text evidence="9">Lacks conserved residue(s) required for the propagation of feature annotation.</text>
</comment>
<gene>
    <name evidence="9" type="primary">rho</name>
    <name evidence="13" type="ORF">C4N18_07985</name>
</gene>
<dbReference type="EMBL" id="CP028103">
    <property type="protein sequence ID" value="AVQ31155.1"/>
    <property type="molecule type" value="Genomic_DNA"/>
</dbReference>
<evidence type="ECO:0000256" key="10">
    <source>
        <dbReference type="NCBIfam" id="TIGR00767"/>
    </source>
</evidence>
<dbReference type="Pfam" id="PF00006">
    <property type="entry name" value="ATP-synt_ab"/>
    <property type="match status" value="1"/>
</dbReference>
<keyword evidence="4 9" id="KW-0347">Helicase</keyword>
<evidence type="ECO:0000256" key="5">
    <source>
        <dbReference type="ARBA" id="ARBA00022840"/>
    </source>
</evidence>
<sequence>MDKLDRFLLKELQEIAKQLGIEYKNGIKKSELKELIEKDIEEKEGLDIAWGSLEVLPDGYGFLRNTSVEKDVYVSASQVRKFKLRTEDIVVGEVREPSGDEKNYALRRVLLVNSGTLEAAESRVPFEDLVPAYPTERFILETDRKNVSGRIIDLVAPIGKGQRALIIAPPKAGKTMLISSIANSMIEQNKEAEVWILLIDERPEEVTDIKESVIGAQVFASTFDEDPRNHIKVTEMILERAKRKVENGEDIVILMDSLTRLARAYNIVIPSSGKLISGGIDPTALYYPKNFFGTARNIRKGGSLTIIATVLVDTGSKMDDIIYEEFKSTGNCDIHLDRNLAELRIFPAIDIQRSGTRKEELLIPKNELESIWSIRRYLAQYDRATASRKLIDTILNTESNKKLLEFYEKGERKTKNEI</sequence>
<dbReference type="InterPro" id="IPR003593">
    <property type="entry name" value="AAA+_ATPase"/>
</dbReference>
<dbReference type="InterPro" id="IPR041703">
    <property type="entry name" value="Rho_factor_ATP-bd"/>
</dbReference>
<dbReference type="InterPro" id="IPR027417">
    <property type="entry name" value="P-loop_NTPase"/>
</dbReference>
<evidence type="ECO:0000313" key="14">
    <source>
        <dbReference type="Proteomes" id="UP000241238"/>
    </source>
</evidence>
<dbReference type="InterPro" id="IPR011113">
    <property type="entry name" value="Rho_RNA-bd"/>
</dbReference>
<evidence type="ECO:0000256" key="1">
    <source>
        <dbReference type="ARBA" id="ARBA00022472"/>
    </source>
</evidence>
<dbReference type="PROSITE" id="PS51856">
    <property type="entry name" value="RHO_RNA_BD"/>
    <property type="match status" value="1"/>
</dbReference>
<evidence type="ECO:0000256" key="6">
    <source>
        <dbReference type="ARBA" id="ARBA00022884"/>
    </source>
</evidence>
<keyword evidence="1 9" id="KW-0806">Transcription termination</keyword>
<keyword evidence="2 9" id="KW-0547">Nucleotide-binding</keyword>
<keyword evidence="14" id="KW-1185">Reference proteome</keyword>
<dbReference type="Proteomes" id="UP000241238">
    <property type="component" value="Chromosome"/>
</dbReference>
<protein>
    <recommendedName>
        <fullName evidence="9 10">Transcription termination factor Rho</fullName>
        <ecNumber evidence="9 10">3.6.4.-</ecNumber>
    </recommendedName>
    <alternativeName>
        <fullName evidence="9">ATP-dependent helicase Rho</fullName>
    </alternativeName>
</protein>
<keyword evidence="6 9" id="KW-0694">RNA-binding</keyword>
<dbReference type="NCBIfam" id="TIGR00767">
    <property type="entry name" value="rho"/>
    <property type="match status" value="1"/>
</dbReference>
<dbReference type="Gene3D" id="3.40.50.300">
    <property type="entry name" value="P-loop containing nucleotide triphosphate hydrolases"/>
    <property type="match status" value="1"/>
</dbReference>
<comment type="subunit">
    <text evidence="9">Homohexamer. The homohexamer assembles into an open ring structure.</text>
</comment>
<evidence type="ECO:0000256" key="8">
    <source>
        <dbReference type="ARBA" id="ARBA00023163"/>
    </source>
</evidence>
<dbReference type="PANTHER" id="PTHR46425:SF1">
    <property type="entry name" value="TRANSCRIPTION TERMINATION FACTOR RHO"/>
    <property type="match status" value="1"/>
</dbReference>
<name>A0ABM6U4B4_FUSVA</name>
<evidence type="ECO:0000259" key="12">
    <source>
        <dbReference type="PROSITE" id="PS51856"/>
    </source>
</evidence>
<dbReference type="InterPro" id="IPR012340">
    <property type="entry name" value="NA-bd_OB-fold"/>
</dbReference>
<dbReference type="CDD" id="cd01128">
    <property type="entry name" value="rho_factor_C"/>
    <property type="match status" value="1"/>
</dbReference>
<dbReference type="NCBIfam" id="NF006886">
    <property type="entry name" value="PRK09376.1"/>
    <property type="match status" value="1"/>
</dbReference>
<evidence type="ECO:0000256" key="7">
    <source>
        <dbReference type="ARBA" id="ARBA00023015"/>
    </source>
</evidence>
<keyword evidence="8 9" id="KW-0804">Transcription</keyword>
<dbReference type="InterPro" id="IPR004665">
    <property type="entry name" value="Term_rho"/>
</dbReference>
<dbReference type="PANTHER" id="PTHR46425">
    <property type="entry name" value="TRANSCRIPTION TERMINATION FACTOR RHO"/>
    <property type="match status" value="1"/>
</dbReference>